<organism evidence="3 4">
    <name type="scientific">Chrysophaeum taylorii</name>
    <dbReference type="NCBI Taxonomy" id="2483200"/>
    <lineage>
        <taxon>Eukaryota</taxon>
        <taxon>Sar</taxon>
        <taxon>Stramenopiles</taxon>
        <taxon>Ochrophyta</taxon>
        <taxon>Pelagophyceae</taxon>
        <taxon>Pelagomonadales</taxon>
        <taxon>Pelagomonadaceae</taxon>
        <taxon>Chrysophaeum</taxon>
    </lineage>
</organism>
<keyword evidence="1" id="KW-0949">S-adenosyl-L-methionine</keyword>
<reference evidence="3" key="1">
    <citation type="submission" date="2023-01" db="EMBL/GenBank/DDBJ databases">
        <title>Metagenome sequencing of chrysophaentin producing Chrysophaeum taylorii.</title>
        <authorList>
            <person name="Davison J."/>
            <person name="Bewley C."/>
        </authorList>
    </citation>
    <scope>NUCLEOTIDE SEQUENCE</scope>
    <source>
        <strain evidence="3">NIES-1699</strain>
    </source>
</reference>
<gene>
    <name evidence="3" type="ORF">CTAYLR_009612</name>
</gene>
<dbReference type="GO" id="GO:0005634">
    <property type="term" value="C:nucleus"/>
    <property type="evidence" value="ECO:0007669"/>
    <property type="project" value="TreeGrafter"/>
</dbReference>
<dbReference type="EMBL" id="JAQMWT010000013">
    <property type="protein sequence ID" value="KAJ8614026.1"/>
    <property type="molecule type" value="Genomic_DNA"/>
</dbReference>
<protein>
    <recommendedName>
        <fullName evidence="2">Methyltransferase domain-containing protein</fullName>
    </recommendedName>
</protein>
<evidence type="ECO:0000259" key="2">
    <source>
        <dbReference type="Pfam" id="PF13649"/>
    </source>
</evidence>
<dbReference type="Gene3D" id="2.70.160.11">
    <property type="entry name" value="Hnrnp arginine n-methyltransferase1"/>
    <property type="match status" value="2"/>
</dbReference>
<dbReference type="SUPFAM" id="SSF53335">
    <property type="entry name" value="S-adenosyl-L-methionine-dependent methyltransferases"/>
    <property type="match status" value="1"/>
</dbReference>
<dbReference type="GO" id="GO:0042054">
    <property type="term" value="F:histone methyltransferase activity"/>
    <property type="evidence" value="ECO:0007669"/>
    <property type="project" value="TreeGrafter"/>
</dbReference>
<dbReference type="PANTHER" id="PTHR11006:SF60">
    <property type="entry name" value="PROTEIN ARGININE N-METHYLTRANSFERASE 9"/>
    <property type="match status" value="1"/>
</dbReference>
<feature type="domain" description="Methyltransferase" evidence="2">
    <location>
        <begin position="162"/>
        <end position="245"/>
    </location>
</feature>
<proteinExistence type="predicted"/>
<evidence type="ECO:0000313" key="4">
    <source>
        <dbReference type="Proteomes" id="UP001230188"/>
    </source>
</evidence>
<comment type="caution">
    <text evidence="3">The sequence shown here is derived from an EMBL/GenBank/DDBJ whole genome shotgun (WGS) entry which is preliminary data.</text>
</comment>
<dbReference type="InterPro" id="IPR041698">
    <property type="entry name" value="Methyltransf_25"/>
</dbReference>
<dbReference type="InterPro" id="IPR025799">
    <property type="entry name" value="Arg_MeTrfase"/>
</dbReference>
<dbReference type="InterPro" id="IPR029063">
    <property type="entry name" value="SAM-dependent_MTases_sf"/>
</dbReference>
<dbReference type="Pfam" id="PF13649">
    <property type="entry name" value="Methyltransf_25"/>
    <property type="match status" value="1"/>
</dbReference>
<dbReference type="PANTHER" id="PTHR11006">
    <property type="entry name" value="PROTEIN ARGININE N-METHYLTRANSFERASE"/>
    <property type="match status" value="1"/>
</dbReference>
<dbReference type="AlphaFoldDB" id="A0AAD7UPQ2"/>
<dbReference type="Proteomes" id="UP001230188">
    <property type="component" value="Unassembled WGS sequence"/>
</dbReference>
<evidence type="ECO:0000256" key="1">
    <source>
        <dbReference type="ARBA" id="ARBA00022691"/>
    </source>
</evidence>
<name>A0AAD7UPQ2_9STRA</name>
<dbReference type="Gene3D" id="3.40.50.150">
    <property type="entry name" value="Vaccinia Virus protein VP39"/>
    <property type="match status" value="1"/>
</dbReference>
<evidence type="ECO:0000313" key="3">
    <source>
        <dbReference type="EMBL" id="KAJ8614026.1"/>
    </source>
</evidence>
<keyword evidence="4" id="KW-1185">Reference proteome</keyword>
<dbReference type="GO" id="GO:0016274">
    <property type="term" value="F:protein-arginine N-methyltransferase activity"/>
    <property type="evidence" value="ECO:0007669"/>
    <property type="project" value="InterPro"/>
</dbReference>
<accession>A0AAD7UPQ2</accession>
<sequence length="763" mass="81699">MADVEGSVAEMVIRGVEAVRARRGEEGVRLLEAALVAAPQLRPSFAQEYARAIEAWALDAEWDVGVSRWLRGTTFWPENGYVLLSLGRGASSAGHDVEARAAFFAAATRLGGDETAAALAIECAGRATARLVEAWHWRMVNDLDRNIAFIAALESVATRKTVVDVGTGAGLLALAALRAGASRVVACERSRALADVARRSLGSTTVEVFEGDSSTLEGSFDVAVAEVFDAALFGEGALRTLRDAARLATRVIPAKVTLCAAAAHAPKLKKRFVARAGRAAEPYDVACADDVVAWVSNVARWEDVVATGGGNFGHRQVARLDCRSPDVLVAWFELDLLGDGAIVLSTAPNAFASRDHYRGTSWQQAVFEARGDVVTSISARLVDGDDVLALDLVPVRDDLRPSRGLLTLAETERANDARWREAYRDAVCGHVLEVGFGCEAASPLRGLSSATVTRCGSGVDADDAVGPGADLAALCCCEEPPKCRRFEGLVHSFIDPSGHVRAGALADVDLAREHLLLGDTPSFKLAPASATAWGIAVQAPALAATHYVNRHATVGLDMTALDDYATPHARDIEILGLNGDELRARPAIQAVLTEPVRLVRIDMQQQQQQQQHPVVEKEADDHAWLFRPRRGPIEERAAMPATSQTRARRAGVAHAILFWWHLDFDPFDTTTKQGGRRRRRLSTVPTLDELFQRDGGDAADSAKGGSAHWRAAAFILNRGAGIALACGDQLALRTALRHSHVHVDSIAVTRAKSSSSARSTSSH</sequence>